<feature type="compositionally biased region" description="Low complexity" evidence="1">
    <location>
        <begin position="54"/>
        <end position="72"/>
    </location>
</feature>
<dbReference type="Pfam" id="PF04801">
    <property type="entry name" value="RPC5"/>
    <property type="match status" value="1"/>
</dbReference>
<dbReference type="GeneID" id="42003532"/>
<dbReference type="GO" id="GO:0005666">
    <property type="term" value="C:RNA polymerase III complex"/>
    <property type="evidence" value="ECO:0007669"/>
    <property type="project" value="TreeGrafter"/>
</dbReference>
<dbReference type="PANTHER" id="PTHR12069:SF0">
    <property type="entry name" value="DNA-DIRECTED RNA POLYMERASE III SUBUNIT RPC5"/>
    <property type="match status" value="1"/>
</dbReference>
<evidence type="ECO:0000313" key="3">
    <source>
        <dbReference type="Proteomes" id="UP000319731"/>
    </source>
</evidence>
<keyword evidence="3" id="KW-1185">Reference proteome</keyword>
<feature type="compositionally biased region" description="Acidic residues" evidence="1">
    <location>
        <begin position="7"/>
        <end position="24"/>
    </location>
</feature>
<proteinExistence type="predicted"/>
<organism evidence="2 3">
    <name type="scientific">Synchytrium microbalum</name>
    <dbReference type="NCBI Taxonomy" id="1806994"/>
    <lineage>
        <taxon>Eukaryota</taxon>
        <taxon>Fungi</taxon>
        <taxon>Fungi incertae sedis</taxon>
        <taxon>Chytridiomycota</taxon>
        <taxon>Chytridiomycota incertae sedis</taxon>
        <taxon>Chytridiomycetes</taxon>
        <taxon>Synchytriales</taxon>
        <taxon>Synchytriaceae</taxon>
        <taxon>Synchytrium</taxon>
    </lineage>
</organism>
<dbReference type="PANTHER" id="PTHR12069">
    <property type="entry name" value="DNA-DIRECTED RNA POLYMERASES III 80 KDA POLYPEPTIDE RNA POLYMERASE III SUBUNIT 5"/>
    <property type="match status" value="1"/>
</dbReference>
<sequence length="675" mass="76638">MSRSSSDEEEQDENVELTDDDVEMDDVKDGNDNEDDQKPATEDDNDNDQADVASTTDESTTDQTTTDNASTDESSDDEEDEDLVVEEYDIVITDNVFQRLACLQYSTRHKSFTKAPVKAMIRPRADMVSMEVPLETKEAHYEGDMAFTLGEGYAKDELQTVKKKAKKGKADDVHSSKKIRTVKMESVSLPMPQNNYLVSIPYNGKLYLSPLDSVLQMRLNLKYVEYAHEKDLKAADKPKKTGDEDDANTGRIIQQTSGRTEDKETLRRFQQLKLLQEDEDESWLDCHMNNWTDRRVNERLKRIIRENEADVIPQMDYDTYLKNLHGYANEGVTFIQDDKEAVKVSAALSQADMRLMTPEHQLRAFMVNAQIARFKIIASTMKGSEVPEVKLVEMLQKIAYLIRGIWIVKSDLIYRGRMKDGRTYLLGMLIQNEYVKREQFTTRSRLPSEIAVAILSELCVREKGLGWILKEKTDPVFDHKYAEVVERQRTQLRKDAQLAEERLIAEKATRAAAAGSSSKVGPSGSLSKDVLKGIMSESDMTAYVVAIFGQHSIVSLDYLKARVLKYLTEIKNVTNTSPIQAAAFDLLKQVMDTICTPARQNFALKNIGDERIDKFRLPILGMFARSEKLAKRDVVNAMKDMFPNDGLPVNTYNRIMKEIGMTIGTNWSLKPSPSI</sequence>
<evidence type="ECO:0008006" key="4">
    <source>
        <dbReference type="Google" id="ProtNLM"/>
    </source>
</evidence>
<protein>
    <recommendedName>
        <fullName evidence="4">DNA-directed RNA polymerase III subunit RPC5</fullName>
    </recommendedName>
</protein>
<dbReference type="GO" id="GO:0042797">
    <property type="term" value="P:tRNA transcription by RNA polymerase III"/>
    <property type="evidence" value="ECO:0007669"/>
    <property type="project" value="TreeGrafter"/>
</dbReference>
<reference evidence="2 3" key="1">
    <citation type="journal article" date="2019" name="Sci. Rep.">
        <title>Comparative genomics of chytrid fungi reveal insights into the obligate biotrophic and pathogenic lifestyle of Synchytrium endobioticum.</title>
        <authorList>
            <person name="van de Vossenberg B.T.L.H."/>
            <person name="Warris S."/>
            <person name="Nguyen H.D.T."/>
            <person name="van Gent-Pelzer M.P.E."/>
            <person name="Joly D.L."/>
            <person name="van de Geest H.C."/>
            <person name="Bonants P.J.M."/>
            <person name="Smith D.S."/>
            <person name="Levesque C.A."/>
            <person name="van der Lee T.A.J."/>
        </authorList>
    </citation>
    <scope>NUCLEOTIDE SEQUENCE [LARGE SCALE GENOMIC DNA]</scope>
    <source>
        <strain evidence="2 3">JEL517</strain>
    </source>
</reference>
<dbReference type="Proteomes" id="UP000319731">
    <property type="component" value="Unassembled WGS sequence"/>
</dbReference>
<accession>A0A507C6U8</accession>
<feature type="region of interest" description="Disordered" evidence="1">
    <location>
        <begin position="235"/>
        <end position="261"/>
    </location>
</feature>
<dbReference type="OrthoDB" id="340681at2759"/>
<feature type="region of interest" description="Disordered" evidence="1">
    <location>
        <begin position="1"/>
        <end position="82"/>
    </location>
</feature>
<gene>
    <name evidence="2" type="ORF">SmJEL517_g02307</name>
</gene>
<dbReference type="STRING" id="1806994.A0A507C6U8"/>
<feature type="compositionally biased region" description="Acidic residues" evidence="1">
    <location>
        <begin position="73"/>
        <end position="82"/>
    </location>
</feature>
<dbReference type="AlphaFoldDB" id="A0A507C6U8"/>
<evidence type="ECO:0000313" key="2">
    <source>
        <dbReference type="EMBL" id="TPX35231.1"/>
    </source>
</evidence>
<feature type="compositionally biased region" description="Basic and acidic residues" evidence="1">
    <location>
        <begin position="25"/>
        <end position="41"/>
    </location>
</feature>
<evidence type="ECO:0000256" key="1">
    <source>
        <dbReference type="SAM" id="MobiDB-lite"/>
    </source>
</evidence>
<dbReference type="RefSeq" id="XP_031025758.1">
    <property type="nucleotide sequence ID" value="XM_031168235.1"/>
</dbReference>
<dbReference type="InterPro" id="IPR006886">
    <property type="entry name" value="RNA_pol_III_Rpc5"/>
</dbReference>
<name>A0A507C6U8_9FUNG</name>
<comment type="caution">
    <text evidence="2">The sequence shown here is derived from an EMBL/GenBank/DDBJ whole genome shotgun (WGS) entry which is preliminary data.</text>
</comment>
<dbReference type="EMBL" id="QEAO01000009">
    <property type="protein sequence ID" value="TPX35231.1"/>
    <property type="molecule type" value="Genomic_DNA"/>
</dbReference>